<feature type="disulfide bond" evidence="11">
    <location>
        <begin position="182"/>
        <end position="189"/>
    </location>
</feature>
<feature type="disulfide bond" evidence="11">
    <location>
        <begin position="46"/>
        <end position="123"/>
    </location>
</feature>
<comment type="catalytic activity">
    <reaction evidence="9">
        <text>cutin + H2O = cutin monomers.</text>
        <dbReference type="EC" id="3.1.1.74"/>
    </reaction>
</comment>
<proteinExistence type="inferred from homology"/>
<evidence type="ECO:0000256" key="11">
    <source>
        <dbReference type="PIRSR" id="PIRSR611150-2"/>
    </source>
</evidence>
<protein>
    <recommendedName>
        <fullName evidence="3">cutinase</fullName>
        <ecNumber evidence="3">3.1.1.74</ecNumber>
    </recommendedName>
</protein>
<dbReference type="InterPro" id="IPR011150">
    <property type="entry name" value="Cutinase_monf"/>
</dbReference>
<dbReference type="GO" id="GO:0016052">
    <property type="term" value="P:carbohydrate catabolic process"/>
    <property type="evidence" value="ECO:0007669"/>
    <property type="project" value="TreeGrafter"/>
</dbReference>
<accession>A0A9N9L6F2</accession>
<evidence type="ECO:0000256" key="6">
    <source>
        <dbReference type="ARBA" id="ARBA00022729"/>
    </source>
</evidence>
<dbReference type="PANTHER" id="PTHR48250:SF2">
    <property type="entry name" value="CUTINASE"/>
    <property type="match status" value="1"/>
</dbReference>
<evidence type="ECO:0000256" key="3">
    <source>
        <dbReference type="ARBA" id="ARBA00013095"/>
    </source>
</evidence>
<dbReference type="InterPro" id="IPR043579">
    <property type="entry name" value="CUTINASE_2"/>
</dbReference>
<keyword evidence="8 11" id="KW-1015">Disulfide bond</keyword>
<dbReference type="SMART" id="SM01110">
    <property type="entry name" value="Cutinase"/>
    <property type="match status" value="1"/>
</dbReference>
<dbReference type="PANTHER" id="PTHR48250">
    <property type="entry name" value="CUTINASE 2-RELATED"/>
    <property type="match status" value="1"/>
</dbReference>
<evidence type="ECO:0000256" key="8">
    <source>
        <dbReference type="ARBA" id="ARBA00023157"/>
    </source>
</evidence>
<dbReference type="PRINTS" id="PR00129">
    <property type="entry name" value="CUTINASE"/>
</dbReference>
<dbReference type="Proteomes" id="UP000696280">
    <property type="component" value="Unassembled WGS sequence"/>
</dbReference>
<feature type="active site" description="Nucleophile" evidence="10">
    <location>
        <position position="134"/>
    </location>
</feature>
<dbReference type="GO" id="GO:0005576">
    <property type="term" value="C:extracellular region"/>
    <property type="evidence" value="ECO:0007669"/>
    <property type="project" value="UniProtKB-SubCell"/>
</dbReference>
<organism evidence="13 14">
    <name type="scientific">Hymenoscyphus fraxineus</name>
    <dbReference type="NCBI Taxonomy" id="746836"/>
    <lineage>
        <taxon>Eukaryota</taxon>
        <taxon>Fungi</taxon>
        <taxon>Dikarya</taxon>
        <taxon>Ascomycota</taxon>
        <taxon>Pezizomycotina</taxon>
        <taxon>Leotiomycetes</taxon>
        <taxon>Helotiales</taxon>
        <taxon>Helotiaceae</taxon>
        <taxon>Hymenoscyphus</taxon>
    </lineage>
</organism>
<dbReference type="EC" id="3.1.1.74" evidence="3"/>
<dbReference type="InterPro" id="IPR029058">
    <property type="entry name" value="AB_hydrolase_fold"/>
</dbReference>
<evidence type="ECO:0000256" key="5">
    <source>
        <dbReference type="ARBA" id="ARBA00022525"/>
    </source>
</evidence>
<comment type="subcellular location">
    <subcellularLocation>
        <location evidence="1">Secreted</location>
    </subcellularLocation>
</comment>
<dbReference type="EMBL" id="CAJVRL010000082">
    <property type="protein sequence ID" value="CAG8958397.1"/>
    <property type="molecule type" value="Genomic_DNA"/>
</dbReference>
<evidence type="ECO:0000256" key="2">
    <source>
        <dbReference type="ARBA" id="ARBA00007534"/>
    </source>
</evidence>
<dbReference type="AlphaFoldDB" id="A0A9N9L6F2"/>
<keyword evidence="6 12" id="KW-0732">Signal</keyword>
<name>A0A9N9L6F2_9HELO</name>
<comment type="similarity">
    <text evidence="2">Belongs to the cutinase family.</text>
</comment>
<dbReference type="Pfam" id="PF01083">
    <property type="entry name" value="Cutinase"/>
    <property type="match status" value="1"/>
</dbReference>
<feature type="active site" evidence="10">
    <location>
        <position position="186"/>
    </location>
</feature>
<dbReference type="InterPro" id="IPR000675">
    <property type="entry name" value="Cutinase/axe"/>
</dbReference>
<evidence type="ECO:0000256" key="7">
    <source>
        <dbReference type="ARBA" id="ARBA00022801"/>
    </source>
</evidence>
<comment type="caution">
    <text evidence="13">The sequence shown here is derived from an EMBL/GenBank/DDBJ whole genome shotgun (WGS) entry which is preliminary data.</text>
</comment>
<evidence type="ECO:0000256" key="12">
    <source>
        <dbReference type="SAM" id="SignalP"/>
    </source>
</evidence>
<keyword evidence="7" id="KW-0378">Hydrolase</keyword>
<evidence type="ECO:0000313" key="13">
    <source>
        <dbReference type="EMBL" id="CAG8958397.1"/>
    </source>
</evidence>
<evidence type="ECO:0000256" key="4">
    <source>
        <dbReference type="ARBA" id="ARBA00022487"/>
    </source>
</evidence>
<dbReference type="PROSITE" id="PS00931">
    <property type="entry name" value="CUTINASE_2"/>
    <property type="match status" value="1"/>
</dbReference>
<evidence type="ECO:0000256" key="9">
    <source>
        <dbReference type="ARBA" id="ARBA00034045"/>
    </source>
</evidence>
<keyword evidence="14" id="KW-1185">Reference proteome</keyword>
<keyword evidence="4" id="KW-0719">Serine esterase</keyword>
<gene>
    <name evidence="13" type="ORF">HYFRA_00011074</name>
</gene>
<dbReference type="OrthoDB" id="2975078at2759"/>
<feature type="signal peptide" evidence="12">
    <location>
        <begin position="1"/>
        <end position="17"/>
    </location>
</feature>
<dbReference type="Gene3D" id="3.40.50.1820">
    <property type="entry name" value="alpha/beta hydrolase"/>
    <property type="match status" value="1"/>
</dbReference>
<evidence type="ECO:0000313" key="14">
    <source>
        <dbReference type="Proteomes" id="UP000696280"/>
    </source>
</evidence>
<reference evidence="13" key="1">
    <citation type="submission" date="2021-07" db="EMBL/GenBank/DDBJ databases">
        <authorList>
            <person name="Durling M."/>
        </authorList>
    </citation>
    <scope>NUCLEOTIDE SEQUENCE</scope>
</reference>
<dbReference type="GO" id="GO:0050525">
    <property type="term" value="F:cutinase activity"/>
    <property type="evidence" value="ECO:0007669"/>
    <property type="project" value="UniProtKB-EC"/>
</dbReference>
<feature type="chain" id="PRO_5040204603" description="cutinase" evidence="12">
    <location>
        <begin position="18"/>
        <end position="219"/>
    </location>
</feature>
<feature type="active site" description="Proton donor/acceptor" evidence="10">
    <location>
        <position position="199"/>
    </location>
</feature>
<evidence type="ECO:0000256" key="10">
    <source>
        <dbReference type="PIRSR" id="PIRSR611150-1"/>
    </source>
</evidence>
<dbReference type="SUPFAM" id="SSF53474">
    <property type="entry name" value="alpha/beta-Hydrolases"/>
    <property type="match status" value="1"/>
</dbReference>
<keyword evidence="5" id="KW-0964">Secreted</keyword>
<sequence>MKFTPALLSLFAASATAFPISLNLFGKRAGDLTLNTQNDLVNGAPCAPVTLIWARGTSAPGNVGASESVGPIFFRAVAAAIGTNNLAVQGVTYSASILGFLQGGDGPGSTTMANLVEQAYRQCPNTKVVMSGFSQGAQIVHNAARQISAASTNKVAAVVLFGDPNDGAAVGTIATSKVRVFCNDGDNICDGGILILGPHTTYGNNAPEAAQFVKARVGL</sequence>
<evidence type="ECO:0000256" key="1">
    <source>
        <dbReference type="ARBA" id="ARBA00004613"/>
    </source>
</evidence>